<dbReference type="Pfam" id="PF03080">
    <property type="entry name" value="Neprosin"/>
    <property type="match status" value="1"/>
</dbReference>
<feature type="domain" description="Neprosin PEP catalytic" evidence="3">
    <location>
        <begin position="158"/>
        <end position="402"/>
    </location>
</feature>
<dbReference type="PROSITE" id="PS52045">
    <property type="entry name" value="NEPROSIN_PEP_CD"/>
    <property type="match status" value="1"/>
</dbReference>
<evidence type="ECO:0000259" key="3">
    <source>
        <dbReference type="PROSITE" id="PS52045"/>
    </source>
</evidence>
<comment type="caution">
    <text evidence="4">The sequence shown here is derived from an EMBL/GenBank/DDBJ whole genome shotgun (WGS) entry which is preliminary data.</text>
</comment>
<feature type="chain" id="PRO_5043639550" description="Neprosin PEP catalytic domain-containing protein" evidence="2">
    <location>
        <begin position="24"/>
        <end position="402"/>
    </location>
</feature>
<dbReference type="Proteomes" id="UP001152523">
    <property type="component" value="Unassembled WGS sequence"/>
</dbReference>
<gene>
    <name evidence="4" type="ORF">CEPIT_LOCUS5591</name>
</gene>
<dbReference type="PANTHER" id="PTHR31589">
    <property type="entry name" value="PROTEIN, PUTATIVE (DUF239)-RELATED-RELATED"/>
    <property type="match status" value="1"/>
</dbReference>
<dbReference type="PANTHER" id="PTHR31589:SF56">
    <property type="entry name" value="NEPROSIN DOMAIN-CONTAINING PROTEIN"/>
    <property type="match status" value="1"/>
</dbReference>
<feature type="region of interest" description="Disordered" evidence="1">
    <location>
        <begin position="95"/>
        <end position="115"/>
    </location>
</feature>
<sequence length="402" mass="46299">MAIKVNFIIVSLIFAFGINLVIAHRESNNSHVSADIHRKKASRHKHNSIITTIKTIHGDIYDCVDIYKQPGMRHPAMASERIRMVISQELERRKEMQLASEEEETDQERRRTSAAKSLWLNKKGCPLGSVPIRRMSKHRKLEPNVQPHFINMDDRVYASTTDSHLDFAGLIVRNAPSGRFSGGKATMTIWNPQLKGDHQYSSVSMYVEDGDNQIRVGWIVYPALYGDSRTRLFSRWTSDGYAKTGCYINHCPGFVIFSNIIPLDYPYPNMSEFEGTQYDTTLIVFKGSAGDWVLNFNEEENLGMWTKSIFSTMSESAAQLRFGGECFKPQGQEYSPQMGSGRFKNGQYDKTCYMRRLFYFDPVYGNNVIDDSMVQPQDSRCYYEGNYGYNYKDNFYAYNFFL</sequence>
<feature type="signal peptide" evidence="2">
    <location>
        <begin position="1"/>
        <end position="23"/>
    </location>
</feature>
<accession>A0AAV0CF00</accession>
<protein>
    <recommendedName>
        <fullName evidence="3">Neprosin PEP catalytic domain-containing protein</fullName>
    </recommendedName>
</protein>
<dbReference type="InterPro" id="IPR004314">
    <property type="entry name" value="Neprosin"/>
</dbReference>
<dbReference type="Gene3D" id="3.90.1320.10">
    <property type="entry name" value="Outer-capsid protein sigma 3, large lobe"/>
    <property type="match status" value="1"/>
</dbReference>
<evidence type="ECO:0000313" key="5">
    <source>
        <dbReference type="Proteomes" id="UP001152523"/>
    </source>
</evidence>
<keyword evidence="5" id="KW-1185">Reference proteome</keyword>
<dbReference type="AlphaFoldDB" id="A0AAV0CF00"/>
<dbReference type="Pfam" id="PF14365">
    <property type="entry name" value="Neprosin_AP"/>
    <property type="match status" value="1"/>
</dbReference>
<proteinExistence type="predicted"/>
<dbReference type="EMBL" id="CAMAPF010000029">
    <property type="protein sequence ID" value="CAH9075683.1"/>
    <property type="molecule type" value="Genomic_DNA"/>
</dbReference>
<dbReference type="InterPro" id="IPR025521">
    <property type="entry name" value="Neprosin_propep"/>
</dbReference>
<name>A0AAV0CF00_9ASTE</name>
<organism evidence="4 5">
    <name type="scientific">Cuscuta epithymum</name>
    <dbReference type="NCBI Taxonomy" id="186058"/>
    <lineage>
        <taxon>Eukaryota</taxon>
        <taxon>Viridiplantae</taxon>
        <taxon>Streptophyta</taxon>
        <taxon>Embryophyta</taxon>
        <taxon>Tracheophyta</taxon>
        <taxon>Spermatophyta</taxon>
        <taxon>Magnoliopsida</taxon>
        <taxon>eudicotyledons</taxon>
        <taxon>Gunneridae</taxon>
        <taxon>Pentapetalae</taxon>
        <taxon>asterids</taxon>
        <taxon>lamiids</taxon>
        <taxon>Solanales</taxon>
        <taxon>Convolvulaceae</taxon>
        <taxon>Cuscuteae</taxon>
        <taxon>Cuscuta</taxon>
        <taxon>Cuscuta subgen. Cuscuta</taxon>
    </lineage>
</organism>
<feature type="non-terminal residue" evidence="4">
    <location>
        <position position="402"/>
    </location>
</feature>
<dbReference type="InterPro" id="IPR053168">
    <property type="entry name" value="Glutamic_endopeptidase"/>
</dbReference>
<reference evidence="4" key="1">
    <citation type="submission" date="2022-07" db="EMBL/GenBank/DDBJ databases">
        <authorList>
            <person name="Macas J."/>
            <person name="Novak P."/>
            <person name="Neumann P."/>
        </authorList>
    </citation>
    <scope>NUCLEOTIDE SEQUENCE</scope>
</reference>
<keyword evidence="2" id="KW-0732">Signal</keyword>
<evidence type="ECO:0000256" key="1">
    <source>
        <dbReference type="SAM" id="MobiDB-lite"/>
    </source>
</evidence>
<evidence type="ECO:0000313" key="4">
    <source>
        <dbReference type="EMBL" id="CAH9075683.1"/>
    </source>
</evidence>
<evidence type="ECO:0000256" key="2">
    <source>
        <dbReference type="SAM" id="SignalP"/>
    </source>
</evidence>